<protein>
    <submittedName>
        <fullName evidence="2">Uncharacterized protein</fullName>
    </submittedName>
</protein>
<sequence>MSFRCRSSSATSAASPRPALMAPGGQPDGTLAQRWAQAPFHVTTAADDDRGRQHAAWGRSGGGEQHALPISAWAGRKRGAGAGEAGEASPGGSVLQPPSGPVRAGTDAHTCA</sequence>
<dbReference type="EMBL" id="LAYC01000003">
    <property type="protein sequence ID" value="KYK55567.1"/>
    <property type="molecule type" value="Genomic_DNA"/>
</dbReference>
<accession>A0A151GEP2</accession>
<name>A0A151GEP2_DRECN</name>
<keyword evidence="3" id="KW-1185">Reference proteome</keyword>
<evidence type="ECO:0000313" key="3">
    <source>
        <dbReference type="Proteomes" id="UP000076580"/>
    </source>
</evidence>
<dbReference type="InParanoid" id="A0A151GEP2"/>
<dbReference type="AlphaFoldDB" id="A0A151GEP2"/>
<feature type="region of interest" description="Disordered" evidence="1">
    <location>
        <begin position="1"/>
        <end position="112"/>
    </location>
</feature>
<evidence type="ECO:0000313" key="2">
    <source>
        <dbReference type="EMBL" id="KYK55567.1"/>
    </source>
</evidence>
<dbReference type="RefSeq" id="XP_040654919.1">
    <property type="nucleotide sequence ID" value="XM_040804815.1"/>
</dbReference>
<dbReference type="GeneID" id="63720173"/>
<reference evidence="2 3" key="1">
    <citation type="journal article" date="2016" name="Sci. Rep.">
        <title>Insights into Adaptations to a Near-Obligate Nematode Endoparasitic Lifestyle from the Finished Genome of Drechmeria coniospora.</title>
        <authorList>
            <person name="Zhang L."/>
            <person name="Zhou Z."/>
            <person name="Guo Q."/>
            <person name="Fokkens L."/>
            <person name="Miskei M."/>
            <person name="Pocsi I."/>
            <person name="Zhang W."/>
            <person name="Chen M."/>
            <person name="Wang L."/>
            <person name="Sun Y."/>
            <person name="Donzelli B.G."/>
            <person name="Gibson D.M."/>
            <person name="Nelson D.R."/>
            <person name="Luo J.G."/>
            <person name="Rep M."/>
            <person name="Liu H."/>
            <person name="Yang S."/>
            <person name="Wang J."/>
            <person name="Krasnoff S.B."/>
            <person name="Xu Y."/>
            <person name="Molnar I."/>
            <person name="Lin M."/>
        </authorList>
    </citation>
    <scope>NUCLEOTIDE SEQUENCE [LARGE SCALE GENOMIC DNA]</scope>
    <source>
        <strain evidence="2 3">ARSEF 6962</strain>
    </source>
</reference>
<dbReference type="Proteomes" id="UP000076580">
    <property type="component" value="Chromosome 03"/>
</dbReference>
<organism evidence="2 3">
    <name type="scientific">Drechmeria coniospora</name>
    <name type="common">Nematophagous fungus</name>
    <name type="synonym">Meria coniospora</name>
    <dbReference type="NCBI Taxonomy" id="98403"/>
    <lineage>
        <taxon>Eukaryota</taxon>
        <taxon>Fungi</taxon>
        <taxon>Dikarya</taxon>
        <taxon>Ascomycota</taxon>
        <taxon>Pezizomycotina</taxon>
        <taxon>Sordariomycetes</taxon>
        <taxon>Hypocreomycetidae</taxon>
        <taxon>Hypocreales</taxon>
        <taxon>Ophiocordycipitaceae</taxon>
        <taxon>Drechmeria</taxon>
    </lineage>
</organism>
<gene>
    <name evidence="2" type="ORF">DCS_07530</name>
</gene>
<evidence type="ECO:0000256" key="1">
    <source>
        <dbReference type="SAM" id="MobiDB-lite"/>
    </source>
</evidence>
<proteinExistence type="predicted"/>
<feature type="compositionally biased region" description="Low complexity" evidence="1">
    <location>
        <begin position="1"/>
        <end position="19"/>
    </location>
</feature>
<comment type="caution">
    <text evidence="2">The sequence shown here is derived from an EMBL/GenBank/DDBJ whole genome shotgun (WGS) entry which is preliminary data.</text>
</comment>